<proteinExistence type="inferred from homology"/>
<dbReference type="HAMAP" id="MF_00115">
    <property type="entry name" value="MscL"/>
    <property type="match status" value="1"/>
</dbReference>
<evidence type="ECO:0000256" key="1">
    <source>
        <dbReference type="ARBA" id="ARBA00004651"/>
    </source>
</evidence>
<dbReference type="Gene3D" id="1.10.1200.120">
    <property type="entry name" value="Large-conductance mechanosensitive channel, MscL, domain 1"/>
    <property type="match status" value="1"/>
</dbReference>
<evidence type="ECO:0000313" key="12">
    <source>
        <dbReference type="Proteomes" id="UP000094313"/>
    </source>
</evidence>
<dbReference type="PANTHER" id="PTHR30266">
    <property type="entry name" value="MECHANOSENSITIVE CHANNEL MSCL"/>
    <property type="match status" value="1"/>
</dbReference>
<evidence type="ECO:0000256" key="3">
    <source>
        <dbReference type="ARBA" id="ARBA00022448"/>
    </source>
</evidence>
<dbReference type="Proteomes" id="UP000094313">
    <property type="component" value="Chromosome"/>
</dbReference>
<name>A0A1D7QB65_9SPHI</name>
<evidence type="ECO:0000256" key="4">
    <source>
        <dbReference type="ARBA" id="ARBA00022475"/>
    </source>
</evidence>
<keyword evidence="12" id="KW-1185">Reference proteome</keyword>
<keyword evidence="8 10" id="KW-0472">Membrane</keyword>
<comment type="function">
    <text evidence="10">Channel that opens in response to stretch forces in the membrane lipid bilayer. May participate in the regulation of osmotic pressure changes within the cell.</text>
</comment>
<dbReference type="PANTHER" id="PTHR30266:SF2">
    <property type="entry name" value="LARGE-CONDUCTANCE MECHANOSENSITIVE CHANNEL"/>
    <property type="match status" value="1"/>
</dbReference>
<gene>
    <name evidence="10" type="primary">mscL</name>
    <name evidence="11" type="ORF">BFS30_01080</name>
</gene>
<comment type="subcellular location">
    <subcellularLocation>
        <location evidence="1 10">Cell membrane</location>
        <topology evidence="1 10">Multi-pass membrane protein</topology>
    </subcellularLocation>
</comment>
<evidence type="ECO:0000313" key="11">
    <source>
        <dbReference type="EMBL" id="AOM75885.1"/>
    </source>
</evidence>
<feature type="transmembrane region" description="Helical" evidence="10">
    <location>
        <begin position="86"/>
        <end position="110"/>
    </location>
</feature>
<dbReference type="InterPro" id="IPR037673">
    <property type="entry name" value="MSC/AndL"/>
</dbReference>
<evidence type="ECO:0000256" key="6">
    <source>
        <dbReference type="ARBA" id="ARBA00022989"/>
    </source>
</evidence>
<dbReference type="SUPFAM" id="SSF81330">
    <property type="entry name" value="Gated mechanosensitive channel"/>
    <property type="match status" value="1"/>
</dbReference>
<evidence type="ECO:0000256" key="5">
    <source>
        <dbReference type="ARBA" id="ARBA00022692"/>
    </source>
</evidence>
<evidence type="ECO:0000256" key="10">
    <source>
        <dbReference type="HAMAP-Rule" id="MF_00115"/>
    </source>
</evidence>
<sequence length="147" mass="16287">MSFVKEFKEFAVKGNVIDLAVGVIIGGAFGKIVTSLVNDLIMPPVSLLIGDKGFVNFYLPLSEKVRQFVESNPTASLEDARKIGPVFAWGNFVTEVINFFILAFIIFLMVKAINKMKRKQEEAAPAVVPPTQDQVLLTEIRDLLKSK</sequence>
<dbReference type="PRINTS" id="PR01264">
    <property type="entry name" value="MECHCHANNEL"/>
</dbReference>
<evidence type="ECO:0000256" key="9">
    <source>
        <dbReference type="ARBA" id="ARBA00023303"/>
    </source>
</evidence>
<accession>A0A1D7QB65</accession>
<comment type="similarity">
    <text evidence="2 10">Belongs to the MscL family.</text>
</comment>
<dbReference type="RefSeq" id="WP_069377582.1">
    <property type="nucleotide sequence ID" value="NZ_CP017141.1"/>
</dbReference>
<keyword evidence="4 10" id="KW-1003">Cell membrane</keyword>
<dbReference type="PROSITE" id="PS01327">
    <property type="entry name" value="MSCL"/>
    <property type="match status" value="1"/>
</dbReference>
<dbReference type="KEGG" id="psty:BFS30_01080"/>
<keyword evidence="6 10" id="KW-1133">Transmembrane helix</keyword>
<reference evidence="11 12" key="1">
    <citation type="submission" date="2016-08" db="EMBL/GenBank/DDBJ databases">
        <authorList>
            <person name="Seilhamer J.J."/>
        </authorList>
    </citation>
    <scope>NUCLEOTIDE SEQUENCE [LARGE SCALE GENOMIC DNA]</scope>
    <source>
        <strain evidence="11 12">DX4</strain>
    </source>
</reference>
<evidence type="ECO:0000256" key="8">
    <source>
        <dbReference type="ARBA" id="ARBA00023136"/>
    </source>
</evidence>
<dbReference type="OrthoDB" id="9810350at2"/>
<dbReference type="GO" id="GO:0005886">
    <property type="term" value="C:plasma membrane"/>
    <property type="evidence" value="ECO:0007669"/>
    <property type="project" value="UniProtKB-SubCell"/>
</dbReference>
<dbReference type="NCBIfam" id="TIGR00220">
    <property type="entry name" value="mscL"/>
    <property type="match status" value="1"/>
</dbReference>
<comment type="subunit">
    <text evidence="10">Homopentamer.</text>
</comment>
<dbReference type="InterPro" id="IPR019823">
    <property type="entry name" value="Mechanosensitive_channel_CS"/>
</dbReference>
<feature type="transmembrane region" description="Helical" evidence="10">
    <location>
        <begin position="16"/>
        <end position="37"/>
    </location>
</feature>
<dbReference type="Pfam" id="PF01741">
    <property type="entry name" value="MscL"/>
    <property type="match status" value="1"/>
</dbReference>
<evidence type="ECO:0000256" key="7">
    <source>
        <dbReference type="ARBA" id="ARBA00023065"/>
    </source>
</evidence>
<dbReference type="NCBIfam" id="NF010557">
    <property type="entry name" value="PRK13952.1"/>
    <property type="match status" value="1"/>
</dbReference>
<keyword evidence="3 10" id="KW-0813">Transport</keyword>
<dbReference type="AlphaFoldDB" id="A0A1D7QB65"/>
<protein>
    <recommendedName>
        <fullName evidence="10">Large-conductance mechanosensitive channel</fullName>
    </recommendedName>
</protein>
<keyword evidence="7 10" id="KW-0406">Ion transport</keyword>
<dbReference type="NCBIfam" id="NF001843">
    <property type="entry name" value="PRK00567.1-4"/>
    <property type="match status" value="1"/>
</dbReference>
<evidence type="ECO:0000256" key="2">
    <source>
        <dbReference type="ARBA" id="ARBA00007254"/>
    </source>
</evidence>
<keyword evidence="5 10" id="KW-0812">Transmembrane</keyword>
<organism evidence="11 12">
    <name type="scientific">Pedobacter steynii</name>
    <dbReference type="NCBI Taxonomy" id="430522"/>
    <lineage>
        <taxon>Bacteria</taxon>
        <taxon>Pseudomonadati</taxon>
        <taxon>Bacteroidota</taxon>
        <taxon>Sphingobacteriia</taxon>
        <taxon>Sphingobacteriales</taxon>
        <taxon>Sphingobacteriaceae</taxon>
        <taxon>Pedobacter</taxon>
    </lineage>
</organism>
<keyword evidence="9 10" id="KW-0407">Ion channel</keyword>
<dbReference type="EMBL" id="CP017141">
    <property type="protein sequence ID" value="AOM75885.1"/>
    <property type="molecule type" value="Genomic_DNA"/>
</dbReference>
<dbReference type="InterPro" id="IPR036019">
    <property type="entry name" value="MscL_channel"/>
</dbReference>
<dbReference type="InterPro" id="IPR001185">
    <property type="entry name" value="MS_channel"/>
</dbReference>
<dbReference type="GO" id="GO:0008381">
    <property type="term" value="F:mechanosensitive monoatomic ion channel activity"/>
    <property type="evidence" value="ECO:0007669"/>
    <property type="project" value="UniProtKB-UniRule"/>
</dbReference>